<gene>
    <name evidence="1" type="ORF">JCM19239_5830</name>
</gene>
<name>A0ABQ0J8A5_9VIBR</name>
<keyword evidence="2" id="KW-1185">Reference proteome</keyword>
<evidence type="ECO:0000313" key="2">
    <source>
        <dbReference type="Proteomes" id="UP000029223"/>
    </source>
</evidence>
<organism evidence="1 2">
    <name type="scientific">Vibrio variabilis</name>
    <dbReference type="NCBI Taxonomy" id="990271"/>
    <lineage>
        <taxon>Bacteria</taxon>
        <taxon>Pseudomonadati</taxon>
        <taxon>Pseudomonadota</taxon>
        <taxon>Gammaproteobacteria</taxon>
        <taxon>Vibrionales</taxon>
        <taxon>Vibrionaceae</taxon>
        <taxon>Vibrio</taxon>
    </lineage>
</organism>
<reference evidence="2" key="1">
    <citation type="submission" date="2014-09" db="EMBL/GenBank/DDBJ databases">
        <title>Vibrio variabilis JCM 19239. (C206) whole genome shotgun sequence.</title>
        <authorList>
            <person name="Sawabe T."/>
            <person name="Meirelles P."/>
            <person name="Nakanishi M."/>
            <person name="Sayaka M."/>
            <person name="Hattori M."/>
            <person name="Ohkuma M."/>
        </authorList>
    </citation>
    <scope>NUCLEOTIDE SEQUENCE [LARGE SCALE GENOMIC DNA]</scope>
    <source>
        <strain evidence="2">JCM 19239</strain>
    </source>
</reference>
<dbReference type="EMBL" id="BBMS01000007">
    <property type="protein sequence ID" value="GAL25003.1"/>
    <property type="molecule type" value="Genomic_DNA"/>
</dbReference>
<dbReference type="Proteomes" id="UP000029223">
    <property type="component" value="Unassembled WGS sequence"/>
</dbReference>
<comment type="caution">
    <text evidence="1">The sequence shown here is derived from an EMBL/GenBank/DDBJ whole genome shotgun (WGS) entry which is preliminary data.</text>
</comment>
<accession>A0ABQ0J8A5</accession>
<proteinExistence type="predicted"/>
<sequence length="74" mass="8532">MATEVQYMKVTLYSKKSGMGVKQIKARMDIGEIPEVLHLREGGDRYVDCVRLEERLLLGELEFSDLSKRQKDEA</sequence>
<evidence type="ECO:0000313" key="1">
    <source>
        <dbReference type="EMBL" id="GAL25003.1"/>
    </source>
</evidence>
<protein>
    <submittedName>
        <fullName evidence="1">Uncharacterized protein</fullName>
    </submittedName>
</protein>